<dbReference type="Proteomes" id="UP000001857">
    <property type="component" value="Plasmid pMJ100"/>
</dbReference>
<dbReference type="KEGG" id="vfm:VFMJ11_B0018"/>
<dbReference type="AlphaFoldDB" id="B5EVW1"/>
<dbReference type="EMBL" id="CP001134">
    <property type="protein sequence ID" value="ACH64747.1"/>
    <property type="molecule type" value="Genomic_DNA"/>
</dbReference>
<reference evidence="1 2" key="2">
    <citation type="journal article" date="2009" name="Nature">
        <title>A single regulatory gene is sufficient to alter bacterial host range.</title>
        <authorList>
            <person name="Mandel M.J."/>
            <person name="Wollenberg M.S."/>
            <person name="Stabb E.V."/>
            <person name="Visick K.L."/>
            <person name="Ruby E.G."/>
        </authorList>
    </citation>
    <scope>NUCLEOTIDE SEQUENCE [LARGE SCALE GENOMIC DNA]</scope>
    <source>
        <strain evidence="1 2">MJ11</strain>
    </source>
</reference>
<geneLocation type="plasmid" evidence="1 2">
    <name>pMJ100</name>
</geneLocation>
<name>B5EVW1_ALIFM</name>
<dbReference type="HOGENOM" id="CLU_2235459_0_0_6"/>
<sequence length="105" mass="12031">MTQTLSLQEHRCPYAMSIMRRAIESAIDAKYTGLITIETIEKSMQNHLLQFIDSYELPIEINECYNVPITQKYIDSCCNTGSAIPEDFIGINDIHTIQLYIGKKK</sequence>
<organism evidence="1 2">
    <name type="scientific">Aliivibrio fischeri (strain MJ11)</name>
    <name type="common">Vibrio fischeri</name>
    <dbReference type="NCBI Taxonomy" id="388396"/>
    <lineage>
        <taxon>Bacteria</taxon>
        <taxon>Pseudomonadati</taxon>
        <taxon>Pseudomonadota</taxon>
        <taxon>Gammaproteobacteria</taxon>
        <taxon>Vibrionales</taxon>
        <taxon>Vibrionaceae</taxon>
        <taxon>Aliivibrio</taxon>
    </lineage>
</organism>
<evidence type="ECO:0000313" key="1">
    <source>
        <dbReference type="EMBL" id="ACH64747.1"/>
    </source>
</evidence>
<evidence type="ECO:0000313" key="2">
    <source>
        <dbReference type="Proteomes" id="UP000001857"/>
    </source>
</evidence>
<accession>B5EVW1</accession>
<proteinExistence type="predicted"/>
<gene>
    <name evidence="1" type="ordered locus">VFMJ11_B0018</name>
</gene>
<reference evidence="2" key="1">
    <citation type="submission" date="2008-08" db="EMBL/GenBank/DDBJ databases">
        <title>Complete sequence of Vibrio fischeri strain MJ11.</title>
        <authorList>
            <person name="Mandel M.J."/>
            <person name="Stabb E.V."/>
            <person name="Ruby E.G."/>
            <person name="Ferriera S."/>
            <person name="Johnson J."/>
            <person name="Kravitz S."/>
            <person name="Beeson K."/>
            <person name="Sutton G."/>
            <person name="Rogers Y.-H."/>
            <person name="Friedman R."/>
            <person name="Frazier M."/>
            <person name="Venter J.C."/>
        </authorList>
    </citation>
    <scope>NUCLEOTIDE SEQUENCE [LARGE SCALE GENOMIC DNA]</scope>
    <source>
        <strain evidence="2">MJ11</strain>
        <plasmid evidence="2">pMJ100</plasmid>
    </source>
</reference>
<protein>
    <submittedName>
        <fullName evidence="1">Uncharacterized protein</fullName>
    </submittedName>
</protein>
<keyword evidence="1" id="KW-0614">Plasmid</keyword>
<dbReference type="RefSeq" id="WP_012534530.1">
    <property type="nucleotide sequence ID" value="NC_011185.1"/>
</dbReference>